<dbReference type="PaxDb" id="2903-EOD32463"/>
<evidence type="ECO:0000259" key="2">
    <source>
        <dbReference type="PROSITE" id="PS50011"/>
    </source>
</evidence>
<dbReference type="SMART" id="SM00220">
    <property type="entry name" value="S_TKc"/>
    <property type="match status" value="1"/>
</dbReference>
<dbReference type="SUPFAM" id="SSF56112">
    <property type="entry name" value="Protein kinase-like (PK-like)"/>
    <property type="match status" value="1"/>
</dbReference>
<feature type="region of interest" description="Disordered" evidence="1">
    <location>
        <begin position="524"/>
        <end position="544"/>
    </location>
</feature>
<sequence length="544" mass="58392">MLHDVVRALLLVRCPERPPLARSGLQVQLSVLRETTEPRDLPPDALILEEPAADVWLDETFEFQGLAEDDQTPHALRSHLCSFRLPSGVGCHAFKGGGTQLSRYLWRGGTEEARRRGAGPRTVAEDDARSLRLVVDLLEAVNHLHCRGSAHLDLSGETLRVRSTSDQRDRLDLIGLGAAVRLQPVPGRTAYQLGTQVAFRAPESLSGPFFESNLRALLLMDAWSVGVLIAMVVSSSGASPFAVEADWARGEFSVEAATSRAVGDAFRDFAPWLQRLDADGGGLLFRHGWLVRLVLGLLTVDPSRRLTVHEACLLAQRATASLASAASFGRPPQPAAAEADPLAFGVAAAPAGGASAGGAGGGAAAAGSELRRYRGRGGGRRGGGGGEGRESEPYRSLEAIVNIAERGRAVATFERRQWEGLRNYGEVIGFRNRADGDRWDVFVPGLEYELPLDTPFPLQRVLGVVLIKGGNHKLAIALPPPHAPPSRDAVEAGVQDFLRIYAREHPGQQSSRMRYLELDQAVAAAGTAERAAPKPPPSDKPPTR</sequence>
<dbReference type="InterPro" id="IPR000719">
    <property type="entry name" value="Prot_kinase_dom"/>
</dbReference>
<dbReference type="Proteomes" id="UP000013827">
    <property type="component" value="Unassembled WGS sequence"/>
</dbReference>
<dbReference type="Pfam" id="PF00069">
    <property type="entry name" value="Pkinase"/>
    <property type="match status" value="1"/>
</dbReference>
<dbReference type="EnsemblProtists" id="EOD32463">
    <property type="protein sequence ID" value="EOD32463"/>
    <property type="gene ID" value="EMIHUDRAFT_112314"/>
</dbReference>
<proteinExistence type="predicted"/>
<dbReference type="GeneID" id="17277735"/>
<name>A0A0D3K9M8_EMIH1</name>
<reference evidence="4" key="1">
    <citation type="journal article" date="2013" name="Nature">
        <title>Pan genome of the phytoplankton Emiliania underpins its global distribution.</title>
        <authorList>
            <person name="Read B.A."/>
            <person name="Kegel J."/>
            <person name="Klute M.J."/>
            <person name="Kuo A."/>
            <person name="Lefebvre S.C."/>
            <person name="Maumus F."/>
            <person name="Mayer C."/>
            <person name="Miller J."/>
            <person name="Monier A."/>
            <person name="Salamov A."/>
            <person name="Young J."/>
            <person name="Aguilar M."/>
            <person name="Claverie J.M."/>
            <person name="Frickenhaus S."/>
            <person name="Gonzalez K."/>
            <person name="Herman E.K."/>
            <person name="Lin Y.C."/>
            <person name="Napier J."/>
            <person name="Ogata H."/>
            <person name="Sarno A.F."/>
            <person name="Shmutz J."/>
            <person name="Schroeder D."/>
            <person name="de Vargas C."/>
            <person name="Verret F."/>
            <person name="von Dassow P."/>
            <person name="Valentin K."/>
            <person name="Van de Peer Y."/>
            <person name="Wheeler G."/>
            <person name="Dacks J.B."/>
            <person name="Delwiche C.F."/>
            <person name="Dyhrman S.T."/>
            <person name="Glockner G."/>
            <person name="John U."/>
            <person name="Richards T."/>
            <person name="Worden A.Z."/>
            <person name="Zhang X."/>
            <person name="Grigoriev I.V."/>
            <person name="Allen A.E."/>
            <person name="Bidle K."/>
            <person name="Borodovsky M."/>
            <person name="Bowler C."/>
            <person name="Brownlee C."/>
            <person name="Cock J.M."/>
            <person name="Elias M."/>
            <person name="Gladyshev V.N."/>
            <person name="Groth M."/>
            <person name="Guda C."/>
            <person name="Hadaegh A."/>
            <person name="Iglesias-Rodriguez M.D."/>
            <person name="Jenkins J."/>
            <person name="Jones B.M."/>
            <person name="Lawson T."/>
            <person name="Leese F."/>
            <person name="Lindquist E."/>
            <person name="Lobanov A."/>
            <person name="Lomsadze A."/>
            <person name="Malik S.B."/>
            <person name="Marsh M.E."/>
            <person name="Mackinder L."/>
            <person name="Mock T."/>
            <person name="Mueller-Roeber B."/>
            <person name="Pagarete A."/>
            <person name="Parker M."/>
            <person name="Probert I."/>
            <person name="Quesneville H."/>
            <person name="Raines C."/>
            <person name="Rensing S.A."/>
            <person name="Riano-Pachon D.M."/>
            <person name="Richier S."/>
            <person name="Rokitta S."/>
            <person name="Shiraiwa Y."/>
            <person name="Soanes D.M."/>
            <person name="van der Giezen M."/>
            <person name="Wahlund T.M."/>
            <person name="Williams B."/>
            <person name="Wilson W."/>
            <person name="Wolfe G."/>
            <person name="Wurch L.L."/>
        </authorList>
    </citation>
    <scope>NUCLEOTIDE SEQUENCE</scope>
</reference>
<dbReference type="STRING" id="2903.R1DAK9"/>
<feature type="compositionally biased region" description="Pro residues" evidence="1">
    <location>
        <begin position="533"/>
        <end position="544"/>
    </location>
</feature>
<feature type="domain" description="Protein kinase" evidence="2">
    <location>
        <begin position="1"/>
        <end position="322"/>
    </location>
</feature>
<evidence type="ECO:0000256" key="1">
    <source>
        <dbReference type="SAM" id="MobiDB-lite"/>
    </source>
</evidence>
<dbReference type="HOGENOM" id="CLU_501040_0_0_1"/>
<dbReference type="AlphaFoldDB" id="A0A0D3K9M8"/>
<dbReference type="InterPro" id="IPR011009">
    <property type="entry name" value="Kinase-like_dom_sf"/>
</dbReference>
<dbReference type="KEGG" id="ehx:EMIHUDRAFT_112314"/>
<dbReference type="PROSITE" id="PS50011">
    <property type="entry name" value="PROTEIN_KINASE_DOM"/>
    <property type="match status" value="1"/>
</dbReference>
<evidence type="ECO:0000313" key="4">
    <source>
        <dbReference type="Proteomes" id="UP000013827"/>
    </source>
</evidence>
<evidence type="ECO:0000313" key="3">
    <source>
        <dbReference type="EnsemblProtists" id="EOD32463"/>
    </source>
</evidence>
<dbReference type="GO" id="GO:0004672">
    <property type="term" value="F:protein kinase activity"/>
    <property type="evidence" value="ECO:0007669"/>
    <property type="project" value="InterPro"/>
</dbReference>
<keyword evidence="4" id="KW-1185">Reference proteome</keyword>
<dbReference type="RefSeq" id="XP_005784892.1">
    <property type="nucleotide sequence ID" value="XM_005784835.1"/>
</dbReference>
<dbReference type="OMA" id="RESEPYR"/>
<dbReference type="GO" id="GO:0005524">
    <property type="term" value="F:ATP binding"/>
    <property type="evidence" value="ECO:0007669"/>
    <property type="project" value="InterPro"/>
</dbReference>
<accession>A0A0D3K9M8</accession>
<protein>
    <recommendedName>
        <fullName evidence="2">Protein kinase domain-containing protein</fullName>
    </recommendedName>
</protein>
<dbReference type="Gene3D" id="1.10.510.10">
    <property type="entry name" value="Transferase(Phosphotransferase) domain 1"/>
    <property type="match status" value="1"/>
</dbReference>
<feature type="region of interest" description="Disordered" evidence="1">
    <location>
        <begin position="373"/>
        <end position="392"/>
    </location>
</feature>
<organism evidence="3 4">
    <name type="scientific">Emiliania huxleyi (strain CCMP1516)</name>
    <dbReference type="NCBI Taxonomy" id="280463"/>
    <lineage>
        <taxon>Eukaryota</taxon>
        <taxon>Haptista</taxon>
        <taxon>Haptophyta</taxon>
        <taxon>Prymnesiophyceae</taxon>
        <taxon>Isochrysidales</taxon>
        <taxon>Noelaerhabdaceae</taxon>
        <taxon>Emiliania</taxon>
    </lineage>
</organism>
<reference evidence="3" key="2">
    <citation type="submission" date="2024-10" db="UniProtKB">
        <authorList>
            <consortium name="EnsemblProtists"/>
        </authorList>
    </citation>
    <scope>IDENTIFICATION</scope>
</reference>